<dbReference type="OrthoDB" id="602835at2"/>
<dbReference type="AlphaFoldDB" id="A0A1N7M6J0"/>
<gene>
    <name evidence="2" type="ORF">SAMN05421789_107142</name>
</gene>
<reference evidence="3" key="1">
    <citation type="submission" date="2017-01" db="EMBL/GenBank/DDBJ databases">
        <authorList>
            <person name="Varghese N."/>
            <person name="Submissions S."/>
        </authorList>
    </citation>
    <scope>NUCLEOTIDE SEQUENCE [LARGE SCALE GENOMIC DNA]</scope>
    <source>
        <strain evidence="3">DSM 23145</strain>
    </source>
</reference>
<dbReference type="RefSeq" id="WP_143745538.1">
    <property type="nucleotide sequence ID" value="NZ_FTOI01000007.1"/>
</dbReference>
<keyword evidence="3" id="KW-1185">Reference proteome</keyword>
<accession>A0A1N7M6J0</accession>
<dbReference type="Pfam" id="PF01345">
    <property type="entry name" value="DUF11"/>
    <property type="match status" value="1"/>
</dbReference>
<sequence>MKKFIFFIALFLGIFTQVKAINITKTASNNNPYVGEVFEYTISISGITSLSELGSIQDILDPNLDYISSDFNTSSTVFAFYNNWCPTSLSGLIQPASGSTGILTFKFPSVNLCPGAGSANLSFKIKVALNANACSLPNNAVISNQVKLIKQAGAPAPSSIVSLVSKIKVNSTSPWKLEKTFRSFTGGYLIYDVRLSSSVGEFNMNVLPSANFLDQFTSSPCIGADVSGSSVTYIPNEATPGSFTTIGNAVAAPYGMDFNWNLPTTTSGKTLGSYLFQVKIKTTTCSCASTPFDLLNTVKANLTDVCGDDSVLEANFDLLNVSCTNTGSISIPEDKAVCAEKKVKMDGNDLNLTMAGCKGKYIITIKNCTSSYKYDVIKFSDVFPASNLITVNTGGISVFPAVYSSALTVTSGGLNFSTTTALAPGGTITITIPFMVTTPLPNQIIKNCVNLKVRLNDGVQPPSFITKAFCDIGLKTVPNQATIITTKKLCTIASHSCGGVNSSSFLPGDQVEYALHTYNYGTTNATNVVIEDNLPANFSANVNDIKVYKISNYGNYITNICDLSTIPPGKLSNITSSSSISLVGGKLKIKLTGPNILDKFTCTGITHYIVKIKGQIALTAPNGSLTNQFTTTYKDAGSGMINSEISNPVTLVVNKDQLVITKKTAKKWFTDCVSKKARVDYEIWVLNMGYLPITVNINDIITVPSPLSISSGQGVNKPGNIQFEESPTGVPSYASMSSTVNSLTINQYNLKPCTLLKIKYSVIYNTNNLNANQVLEVKNTANVTFGYMSNQASVVSAKGNPALLPKIIVNNNAELINNYFAATSEIEKSDLIQKMKMESNIDKKMSLVKFPQAPSGPIFIPIDTIANNASVNISDCIFGSTKGCFTNSGNAANFTFKINSIDNSGKVNTTLTFAPGAPKVNKVEFILTDVRTLNPTTYLSCSNTVLGTLNIVSPSSIGGLNNFGLPSPGSGIFKERNKVEFWSGNYLTLGSTYNPVFQLPVNLNCNGNLEIVMTCIVHFEDCSVCYQSQGADHYSTFTWTIPPIYSTSILNRNRP</sequence>
<name>A0A1N7M6J0_9FLAO</name>
<proteinExistence type="predicted"/>
<evidence type="ECO:0000259" key="1">
    <source>
        <dbReference type="Pfam" id="PF01345"/>
    </source>
</evidence>
<feature type="domain" description="DUF11" evidence="1">
    <location>
        <begin position="500"/>
        <end position="575"/>
    </location>
</feature>
<dbReference type="InterPro" id="IPR047589">
    <property type="entry name" value="DUF11_rpt"/>
</dbReference>
<dbReference type="NCBIfam" id="TIGR01451">
    <property type="entry name" value="B_ant_repeat"/>
    <property type="match status" value="1"/>
</dbReference>
<dbReference type="STRING" id="713588.SAMN05421789_107142"/>
<dbReference type="InterPro" id="IPR001434">
    <property type="entry name" value="OmcB-like_DUF11"/>
</dbReference>
<evidence type="ECO:0000313" key="3">
    <source>
        <dbReference type="Proteomes" id="UP000185839"/>
    </source>
</evidence>
<organism evidence="2 3">
    <name type="scientific">Kaistella chaponensis</name>
    <dbReference type="NCBI Taxonomy" id="713588"/>
    <lineage>
        <taxon>Bacteria</taxon>
        <taxon>Pseudomonadati</taxon>
        <taxon>Bacteroidota</taxon>
        <taxon>Flavobacteriia</taxon>
        <taxon>Flavobacteriales</taxon>
        <taxon>Weeksellaceae</taxon>
        <taxon>Chryseobacterium group</taxon>
        <taxon>Kaistella</taxon>
    </lineage>
</organism>
<dbReference type="Proteomes" id="UP000185839">
    <property type="component" value="Unassembled WGS sequence"/>
</dbReference>
<protein>
    <submittedName>
        <fullName evidence="2">Conserved repeat domain-containing protein</fullName>
    </submittedName>
</protein>
<dbReference type="EMBL" id="FTOI01000007">
    <property type="protein sequence ID" value="SIS81697.1"/>
    <property type="molecule type" value="Genomic_DNA"/>
</dbReference>
<evidence type="ECO:0000313" key="2">
    <source>
        <dbReference type="EMBL" id="SIS81697.1"/>
    </source>
</evidence>